<evidence type="ECO:0000256" key="4">
    <source>
        <dbReference type="SAM" id="Phobius"/>
    </source>
</evidence>
<keyword evidence="4" id="KW-0472">Membrane</keyword>
<keyword evidence="4" id="KW-0812">Transmembrane</keyword>
<reference evidence="6" key="1">
    <citation type="journal article" date="2019" name="Int. J. Syst. Evol. Microbiol.">
        <title>The Global Catalogue of Microorganisms (GCM) 10K type strain sequencing project: providing services to taxonomists for standard genome sequencing and annotation.</title>
        <authorList>
            <consortium name="The Broad Institute Genomics Platform"/>
            <consortium name="The Broad Institute Genome Sequencing Center for Infectious Disease"/>
            <person name="Wu L."/>
            <person name="Ma J."/>
        </authorList>
    </citation>
    <scope>NUCLEOTIDE SEQUENCE [LARGE SCALE GENOMIC DNA]</scope>
    <source>
        <strain evidence="6">JCM 17138</strain>
    </source>
</reference>
<keyword evidence="3" id="KW-0443">Lipid metabolism</keyword>
<keyword evidence="1" id="KW-0378">Hydrolase</keyword>
<dbReference type="PANTHER" id="PTHR10272:SF0">
    <property type="entry name" value="PLATELET-ACTIVATING FACTOR ACETYLHYDROLASE"/>
    <property type="match status" value="1"/>
</dbReference>
<keyword evidence="6" id="KW-1185">Reference proteome</keyword>
<organism evidence="5 6">
    <name type="scientific">Streptomyces coacervatus</name>
    <dbReference type="NCBI Taxonomy" id="647381"/>
    <lineage>
        <taxon>Bacteria</taxon>
        <taxon>Bacillati</taxon>
        <taxon>Actinomycetota</taxon>
        <taxon>Actinomycetes</taxon>
        <taxon>Kitasatosporales</taxon>
        <taxon>Streptomycetaceae</taxon>
        <taxon>Streptomyces</taxon>
    </lineage>
</organism>
<gene>
    <name evidence="5" type="ORF">GCM10022403_078890</name>
</gene>
<dbReference type="EMBL" id="BAABDE010000031">
    <property type="protein sequence ID" value="GAA3834247.1"/>
    <property type="molecule type" value="Genomic_DNA"/>
</dbReference>
<dbReference type="SUPFAM" id="SSF53474">
    <property type="entry name" value="alpha/beta-Hydrolases"/>
    <property type="match status" value="1"/>
</dbReference>
<sequence>MVTYQRARGALVANPYGQASCVPVSGLMPSQGARATLDAMRRTHRIAASCTLAIVLSLPLFLSAASSQAATPAPAVTAAVTDVHLTLPRPTGPHAVGLSTLDLVDTHRQDPWVPSAGPRRLMVSVFYPARPGTGAPAPYMTAEEAALLLQKQAPGAGLPPGTLSGTRSWARTGARPAPGRFPLVVLSPGFTLPRTTLTSLAEDLASRGYVVALVNHTYEDSGTTFPDGRTLACTICDTLPPGGWVAVNESRAEDVSFVIDELTGRHSPWPYHRTIDRNRIGMAGHSGGGSAAASAMAADRRVRAGVDMDGTFDVRPPAAGVGVRPFLLLGTEVGHAPGKDTSWDQAWADLGGWKRWLTVAGAVHFNFTDLPVLASQVGIPLPGETIAAERAAAITRAYVGAFFDLQLKGIPQPLLDAPSRAYPEVTFQHPYDAVGD</sequence>
<evidence type="ECO:0000256" key="1">
    <source>
        <dbReference type="ARBA" id="ARBA00022801"/>
    </source>
</evidence>
<feature type="transmembrane region" description="Helical" evidence="4">
    <location>
        <begin position="46"/>
        <end position="65"/>
    </location>
</feature>
<evidence type="ECO:0000313" key="6">
    <source>
        <dbReference type="Proteomes" id="UP001501009"/>
    </source>
</evidence>
<dbReference type="InterPro" id="IPR029058">
    <property type="entry name" value="AB_hydrolase_fold"/>
</dbReference>
<protein>
    <submittedName>
        <fullName evidence="5">Lipase</fullName>
    </submittedName>
</protein>
<accession>A0ABP7J3X0</accession>
<proteinExistence type="predicted"/>
<comment type="caution">
    <text evidence="5">The sequence shown here is derived from an EMBL/GenBank/DDBJ whole genome shotgun (WGS) entry which is preliminary data.</text>
</comment>
<name>A0ABP7J3X0_9ACTN</name>
<dbReference type="Gene3D" id="3.40.50.1820">
    <property type="entry name" value="alpha/beta hydrolase"/>
    <property type="match status" value="1"/>
</dbReference>
<keyword evidence="4" id="KW-1133">Transmembrane helix</keyword>
<dbReference type="Proteomes" id="UP001501009">
    <property type="component" value="Unassembled WGS sequence"/>
</dbReference>
<keyword evidence="2" id="KW-0442">Lipid degradation</keyword>
<dbReference type="Pfam" id="PF03403">
    <property type="entry name" value="PAF-AH_p_II"/>
    <property type="match status" value="2"/>
</dbReference>
<evidence type="ECO:0000256" key="3">
    <source>
        <dbReference type="ARBA" id="ARBA00023098"/>
    </source>
</evidence>
<dbReference type="PANTHER" id="PTHR10272">
    <property type="entry name" value="PLATELET-ACTIVATING FACTOR ACETYLHYDROLASE"/>
    <property type="match status" value="1"/>
</dbReference>
<evidence type="ECO:0000256" key="2">
    <source>
        <dbReference type="ARBA" id="ARBA00022963"/>
    </source>
</evidence>
<evidence type="ECO:0000313" key="5">
    <source>
        <dbReference type="EMBL" id="GAA3834247.1"/>
    </source>
</evidence>